<accession>D6W4M5</accession>
<name>D6W4M5_DROME</name>
<organism evidence="1">
    <name type="scientific">Drosophila melanogaster</name>
    <name type="common">Fruit fly</name>
    <dbReference type="NCBI Taxonomy" id="7227"/>
    <lineage>
        <taxon>Eukaryota</taxon>
        <taxon>Metazoa</taxon>
        <taxon>Ecdysozoa</taxon>
        <taxon>Arthropoda</taxon>
        <taxon>Hexapoda</taxon>
        <taxon>Insecta</taxon>
        <taxon>Pterygota</taxon>
        <taxon>Neoptera</taxon>
        <taxon>Endopterygota</taxon>
        <taxon>Diptera</taxon>
        <taxon>Brachycera</taxon>
        <taxon>Muscomorpha</taxon>
        <taxon>Ephydroidea</taxon>
        <taxon>Drosophilidae</taxon>
        <taxon>Drosophila</taxon>
        <taxon>Sophophora</taxon>
    </lineage>
</organism>
<evidence type="ECO:0000313" key="1">
    <source>
        <dbReference type="EMBL" id="ADI32763.1"/>
    </source>
</evidence>
<sequence length="58" mass="6369">KTPASRRGKRIKVVSMPLGNMPAIRTILTIRSPIITIMILGGDGNLWRSLGVGSYFWA</sequence>
<reference evidence="1" key="1">
    <citation type="submission" date="2010-06" db="EMBL/GenBank/DDBJ databases">
        <authorList>
            <person name="Carlson J."/>
            <person name="Booth B."/>
            <person name="Frise E."/>
            <person name="Sandler J."/>
            <person name="Wan K."/>
            <person name="Yu C."/>
            <person name="Celniker S."/>
        </authorList>
    </citation>
    <scope>NUCLEOTIDE SEQUENCE</scope>
</reference>
<feature type="non-terminal residue" evidence="1">
    <location>
        <position position="1"/>
    </location>
</feature>
<protein>
    <submittedName>
        <fullName evidence="1">MIP22536p</fullName>
    </submittedName>
</protein>
<dbReference type="EMBL" id="BT124925">
    <property type="protein sequence ID" value="ADI32763.1"/>
    <property type="molecule type" value="mRNA"/>
</dbReference>
<dbReference type="AlphaFoldDB" id="D6W4M5"/>
<proteinExistence type="evidence at transcript level"/>